<dbReference type="RefSeq" id="WP_111843609.1">
    <property type="nucleotide sequence ID" value="NZ_UEGI01000002.1"/>
</dbReference>
<proteinExistence type="predicted"/>
<comment type="caution">
    <text evidence="6">The sequence shown here is derived from an EMBL/GenBank/DDBJ whole genome shotgun (WGS) entry which is preliminary data.</text>
</comment>
<protein>
    <recommendedName>
        <fullName evidence="8">Prenyltransferase</fullName>
    </recommendedName>
</protein>
<dbReference type="AlphaFoldDB" id="A0A5C6Z2J9"/>
<dbReference type="InterPro" id="IPR000537">
    <property type="entry name" value="UbiA_prenyltransferase"/>
</dbReference>
<feature type="transmembrane region" description="Helical" evidence="5">
    <location>
        <begin position="161"/>
        <end position="177"/>
    </location>
</feature>
<gene>
    <name evidence="6" type="ORF">ESU54_04635</name>
</gene>
<sequence>MKIFKRVFAFYINSSIHVALAVVALLAISVLEYNLVLSKELWAFVFLGALTGYNFVKYAKVAGLHHRSLTYSLKTIQVFSGICFVFLAFIAFKLSISTLLVTAGFALATFFYAVPFVRHKNLRNFSSLKIFVVAFVWAGVTVILPMVATESSISADVLLSFFQRIMIVVALILPFEIRDVPYDSLNLKTLPQQFGVRNTKLLGLAVLCLCLVFEFFKHQSQVAYIISLLVFCVILGWMLVISKTHQTRFFSSFWVEGLPIIWFLLFLLFEQL</sequence>
<dbReference type="GO" id="GO:0016765">
    <property type="term" value="F:transferase activity, transferring alkyl or aryl (other than methyl) groups"/>
    <property type="evidence" value="ECO:0007669"/>
    <property type="project" value="InterPro"/>
</dbReference>
<dbReference type="GO" id="GO:0016020">
    <property type="term" value="C:membrane"/>
    <property type="evidence" value="ECO:0007669"/>
    <property type="project" value="UniProtKB-SubCell"/>
</dbReference>
<feature type="transmembrane region" description="Helical" evidence="5">
    <location>
        <begin position="98"/>
        <end position="118"/>
    </location>
</feature>
<dbReference type="Pfam" id="PF01040">
    <property type="entry name" value="UbiA"/>
    <property type="match status" value="1"/>
</dbReference>
<name>A0A5C6Z2J9_9FLAO</name>
<keyword evidence="4 5" id="KW-0472">Membrane</keyword>
<dbReference type="Proteomes" id="UP000321497">
    <property type="component" value="Unassembled WGS sequence"/>
</dbReference>
<feature type="transmembrane region" description="Helical" evidence="5">
    <location>
        <begin position="130"/>
        <end position="149"/>
    </location>
</feature>
<evidence type="ECO:0000256" key="4">
    <source>
        <dbReference type="ARBA" id="ARBA00023136"/>
    </source>
</evidence>
<evidence type="ECO:0000256" key="1">
    <source>
        <dbReference type="ARBA" id="ARBA00004141"/>
    </source>
</evidence>
<organism evidence="6 7">
    <name type="scientific">Aequorivita antarctica</name>
    <dbReference type="NCBI Taxonomy" id="153266"/>
    <lineage>
        <taxon>Bacteria</taxon>
        <taxon>Pseudomonadati</taxon>
        <taxon>Bacteroidota</taxon>
        <taxon>Flavobacteriia</taxon>
        <taxon>Flavobacteriales</taxon>
        <taxon>Flavobacteriaceae</taxon>
        <taxon>Aequorivita</taxon>
    </lineage>
</organism>
<keyword evidence="2 5" id="KW-0812">Transmembrane</keyword>
<evidence type="ECO:0000256" key="2">
    <source>
        <dbReference type="ARBA" id="ARBA00022692"/>
    </source>
</evidence>
<keyword evidence="3 5" id="KW-1133">Transmembrane helix</keyword>
<dbReference type="EMBL" id="VORT01000003">
    <property type="protein sequence ID" value="TXD73763.1"/>
    <property type="molecule type" value="Genomic_DNA"/>
</dbReference>
<feature type="transmembrane region" description="Helical" evidence="5">
    <location>
        <begin position="253"/>
        <end position="269"/>
    </location>
</feature>
<accession>A0A5C6Z2J9</accession>
<feature type="transmembrane region" description="Helical" evidence="5">
    <location>
        <begin position="7"/>
        <end position="29"/>
    </location>
</feature>
<feature type="transmembrane region" description="Helical" evidence="5">
    <location>
        <begin position="222"/>
        <end position="241"/>
    </location>
</feature>
<feature type="transmembrane region" description="Helical" evidence="5">
    <location>
        <begin position="198"/>
        <end position="216"/>
    </location>
</feature>
<evidence type="ECO:0000256" key="5">
    <source>
        <dbReference type="SAM" id="Phobius"/>
    </source>
</evidence>
<comment type="subcellular location">
    <subcellularLocation>
        <location evidence="1">Membrane</location>
        <topology evidence="1">Multi-pass membrane protein</topology>
    </subcellularLocation>
</comment>
<keyword evidence="7" id="KW-1185">Reference proteome</keyword>
<evidence type="ECO:0000313" key="7">
    <source>
        <dbReference type="Proteomes" id="UP000321497"/>
    </source>
</evidence>
<evidence type="ECO:0008006" key="8">
    <source>
        <dbReference type="Google" id="ProtNLM"/>
    </source>
</evidence>
<dbReference type="OrthoDB" id="1467772at2"/>
<evidence type="ECO:0000256" key="3">
    <source>
        <dbReference type="ARBA" id="ARBA00022989"/>
    </source>
</evidence>
<reference evidence="6 7" key="1">
    <citation type="submission" date="2019-08" db="EMBL/GenBank/DDBJ databases">
        <title>Genome of Aequorivita antarctica SW49 (type strain).</title>
        <authorList>
            <person name="Bowman J.P."/>
        </authorList>
    </citation>
    <scope>NUCLEOTIDE SEQUENCE [LARGE SCALE GENOMIC DNA]</scope>
    <source>
        <strain evidence="6 7">SW49</strain>
    </source>
</reference>
<feature type="transmembrane region" description="Helical" evidence="5">
    <location>
        <begin position="41"/>
        <end position="59"/>
    </location>
</feature>
<feature type="transmembrane region" description="Helical" evidence="5">
    <location>
        <begin position="71"/>
        <end position="92"/>
    </location>
</feature>
<evidence type="ECO:0000313" key="6">
    <source>
        <dbReference type="EMBL" id="TXD73763.1"/>
    </source>
</evidence>